<evidence type="ECO:0000256" key="4">
    <source>
        <dbReference type="ARBA" id="ARBA00023136"/>
    </source>
</evidence>
<dbReference type="Pfam" id="PF04357">
    <property type="entry name" value="TamB"/>
    <property type="match status" value="1"/>
</dbReference>
<dbReference type="EMBL" id="LR778175">
    <property type="protein sequence ID" value="CAB1274646.1"/>
    <property type="molecule type" value="Genomic_DNA"/>
</dbReference>
<keyword evidence="7" id="KW-1185">Reference proteome</keyword>
<reference evidence="6 7" key="1">
    <citation type="submission" date="2020-03" db="EMBL/GenBank/DDBJ databases">
        <authorList>
            <person name="Picone N."/>
        </authorList>
    </citation>
    <scope>NUCLEOTIDE SEQUENCE [LARGE SCALE GENOMIC DNA]</scope>
    <source>
        <strain evidence="6">NSCAC1</strain>
    </source>
</reference>
<evidence type="ECO:0000313" key="6">
    <source>
        <dbReference type="EMBL" id="CAB1274646.1"/>
    </source>
</evidence>
<dbReference type="KEGG" id="ntg:NSCAC_0273"/>
<dbReference type="Proteomes" id="UP000516072">
    <property type="component" value="Chromosome"/>
</dbReference>
<organism evidence="6 7">
    <name type="scientific">Candidatus Nitrosacidococcus tergens</name>
    <dbReference type="NCBI Taxonomy" id="553981"/>
    <lineage>
        <taxon>Bacteria</taxon>
        <taxon>Pseudomonadati</taxon>
        <taxon>Pseudomonadota</taxon>
        <taxon>Gammaproteobacteria</taxon>
        <taxon>Chromatiales</taxon>
        <taxon>Chromatiaceae</taxon>
        <taxon>Candidatus Nitrosacidococcus</taxon>
    </lineage>
</organism>
<protein>
    <recommendedName>
        <fullName evidence="5">Translocation and assembly module TamB C-terminal domain-containing protein</fullName>
    </recommendedName>
</protein>
<dbReference type="GO" id="GO:0009306">
    <property type="term" value="P:protein secretion"/>
    <property type="evidence" value="ECO:0007669"/>
    <property type="project" value="InterPro"/>
</dbReference>
<evidence type="ECO:0000259" key="5">
    <source>
        <dbReference type="Pfam" id="PF04357"/>
    </source>
</evidence>
<feature type="domain" description="Translocation and assembly module TamB C-terminal" evidence="5">
    <location>
        <begin position="925"/>
        <end position="1268"/>
    </location>
</feature>
<keyword evidence="3" id="KW-1133">Transmembrane helix</keyword>
<comment type="subcellular location">
    <subcellularLocation>
        <location evidence="1">Membrane</location>
        <topology evidence="1">Single-pass membrane protein</topology>
    </subcellularLocation>
</comment>
<sequence length="1272" mass="140484">MKLVKKLSFLILFSFLLAIGSITYLVATETGTKWLFTQISNQTSGIFQIGKIEGSLANKLTLTEVNYFSSDFDLTIEQLVFAWNPAMLLETTFWIDKLWVKSIRWHQTHSNPPSNHSSENITLPQIKLPLKIVIRDAQAKNIKIEPLKSPPQLINTVALKGKFEQQSLKLNTLYLSTHQGHIKTSGIIAPQKNYPLNLRAQWGISIPDVGEIIGKDALRGNLEQLTIYQTTQSPFQSQLKGRLSDPLHNLGWIAALEISEVELQKFLPQTPEARLSLHLKSAGNLNKFKVQASFQAAGSEFGHVQGALKGEQQSKGHWIIDQLDLDQKETQGYFTLYGHIVSQGDQPQVAVQGHWQDLAWPLMEEAKFASKEGDLNLQGVPDNYHLTVNTVLSGQEIPKSQWSLDGVGNTKQFNINPLVGKLLSGTVTTQGQITWKPNINWDLNITSQEINPGIQWVEWPGSLNFKIDTQGILQDSNQRNAIVKIQDFSGSLRNYPIHAQGQVQVENMLLTLKEVALYSGDSNLSATGTVGEHLDLNWQLISQDLSQLLPEAKGNITAKGYLGGYPTFPEVILKLQGSQLKYQNFQLGKINADGNIDPTGKQQSKLLVEAKNIYAADEAIQSLVLQGGGIPQKHRLNVNLNSTDRSLDLSFLGAWNEDKFLWQGQIYQGQITDSLIGRWNTVKPTSLILNNQIAQLAPWCWQQEKAQLCLNGNWQQNKPWDARFNITDLSLATFTSFLPKHTSIVGTIEGFTSIKGIKSQLMYASGHFVASPGEIIQTNPEEEKLTFIHRGLTTKLNLKEGQGEVSLKLLLDEPSASPINAVFHLPPAPIDFSSFNKLPLDGKIFMAFTDLAFLETLIPEVEEIHGQFNVDLSLKGNLVSPEILGQAILKEGTAQIDNLDLELTNLHLQLDAQGKNLLLNGGVTSGEGQLALTGQSYLDTDNLRARLNISGNRFEAMNTPEIHALISPNLNLRLQDKEIYVDGEVLVPQANIIIKDIKTRGGIAGSRDVVIVSKKENLEEKLENMPIYAKVRAILGDRVVVQGFGFKGEIAGNLLVTDAPGTFTQANGQINLTNQSQYKAYGQELEIRRGLLIFSGPIDKPQLNVEAVRIIDSDRVTAGIRIHGPATAPEPTLFSEPPMNQSDILSYLVMGRPLSNGSNAGLDRSQLMEKTATSLGLAGGGFLAKGLSKITGLDKLGIIDDIGVENTMPGENQSAAFMLGKHISPRLYIGYGVGILERFNAFRIRYTLNRLLRLQAETGIESGGDLLFDLER</sequence>
<evidence type="ECO:0000256" key="1">
    <source>
        <dbReference type="ARBA" id="ARBA00004167"/>
    </source>
</evidence>
<keyword evidence="2" id="KW-0812">Transmembrane</keyword>
<evidence type="ECO:0000256" key="3">
    <source>
        <dbReference type="ARBA" id="ARBA00022989"/>
    </source>
</evidence>
<dbReference type="AlphaFoldDB" id="A0A7G1Q7N8"/>
<dbReference type="RefSeq" id="WP_197744646.1">
    <property type="nucleotide sequence ID" value="NZ_LR778175.1"/>
</dbReference>
<dbReference type="PANTHER" id="PTHR36985">
    <property type="entry name" value="TRANSLOCATION AND ASSEMBLY MODULE SUBUNIT TAMB"/>
    <property type="match status" value="1"/>
</dbReference>
<dbReference type="PANTHER" id="PTHR36985:SF1">
    <property type="entry name" value="TRANSLOCATION AND ASSEMBLY MODULE SUBUNIT TAMB"/>
    <property type="match status" value="1"/>
</dbReference>
<dbReference type="InterPro" id="IPR007452">
    <property type="entry name" value="TamB_C"/>
</dbReference>
<dbReference type="GO" id="GO:0005886">
    <property type="term" value="C:plasma membrane"/>
    <property type="evidence" value="ECO:0007669"/>
    <property type="project" value="InterPro"/>
</dbReference>
<proteinExistence type="predicted"/>
<name>A0A7G1Q7N8_9GAMM</name>
<evidence type="ECO:0000313" key="7">
    <source>
        <dbReference type="Proteomes" id="UP000516072"/>
    </source>
</evidence>
<evidence type="ECO:0000256" key="2">
    <source>
        <dbReference type="ARBA" id="ARBA00022692"/>
    </source>
</evidence>
<dbReference type="GO" id="GO:0097347">
    <property type="term" value="C:TAM protein secretion complex"/>
    <property type="evidence" value="ECO:0007669"/>
    <property type="project" value="TreeGrafter"/>
</dbReference>
<gene>
    <name evidence="6" type="ORF">NSCAC_0273</name>
</gene>
<keyword evidence="4" id="KW-0472">Membrane</keyword>
<accession>A0A7G1Q7N8</accession>